<comment type="similarity">
    <text evidence="2">Belongs to the cation transport ATPase (P-type) (TC 3.A.3) family. Type IIA subfamily.</text>
</comment>
<dbReference type="InterPro" id="IPR023214">
    <property type="entry name" value="HAD_sf"/>
</dbReference>
<dbReference type="InterPro" id="IPR044492">
    <property type="entry name" value="P_typ_ATPase_HD_dom"/>
</dbReference>
<dbReference type="Pfam" id="PF13246">
    <property type="entry name" value="Cation_ATPase"/>
    <property type="match status" value="1"/>
</dbReference>
<feature type="transmembrane region" description="Helical" evidence="10">
    <location>
        <begin position="108"/>
        <end position="124"/>
    </location>
</feature>
<evidence type="ECO:0000256" key="10">
    <source>
        <dbReference type="SAM" id="Phobius"/>
    </source>
</evidence>
<dbReference type="InterPro" id="IPR018303">
    <property type="entry name" value="ATPase_P-typ_P_site"/>
</dbReference>
<dbReference type="STRING" id="640938.TR210_2549"/>
<dbReference type="SFLD" id="SFLDS00003">
    <property type="entry name" value="Haloacid_Dehalogenase"/>
    <property type="match status" value="1"/>
</dbReference>
<feature type="domain" description="Cation-transporting P-type ATPase N-terminal" evidence="11">
    <location>
        <begin position="31"/>
        <end position="104"/>
    </location>
</feature>
<dbReference type="Gene3D" id="3.40.50.1000">
    <property type="entry name" value="HAD superfamily/HAD-like"/>
    <property type="match status" value="1"/>
</dbReference>
<evidence type="ECO:0000256" key="9">
    <source>
        <dbReference type="SAM" id="MobiDB-lite"/>
    </source>
</evidence>
<organism evidence="12 14">
    <name type="scientific">Trichococcus ilyis</name>
    <dbReference type="NCBI Taxonomy" id="640938"/>
    <lineage>
        <taxon>Bacteria</taxon>
        <taxon>Bacillati</taxon>
        <taxon>Bacillota</taxon>
        <taxon>Bacilli</taxon>
        <taxon>Lactobacillales</taxon>
        <taxon>Carnobacteriaceae</taxon>
        <taxon>Trichococcus</taxon>
    </lineage>
</organism>
<evidence type="ECO:0000313" key="14">
    <source>
        <dbReference type="Proteomes" id="UP000076878"/>
    </source>
</evidence>
<comment type="subcellular location">
    <subcellularLocation>
        <location evidence="1">Membrane</location>
        <topology evidence="1">Multi-pass membrane protein</topology>
    </subcellularLocation>
</comment>
<evidence type="ECO:0000256" key="8">
    <source>
        <dbReference type="ARBA" id="ARBA00023136"/>
    </source>
</evidence>
<dbReference type="InterPro" id="IPR004014">
    <property type="entry name" value="ATPase_P-typ_cation-transptr_N"/>
</dbReference>
<feature type="transmembrane region" description="Helical" evidence="10">
    <location>
        <begin position="272"/>
        <end position="292"/>
    </location>
</feature>
<reference evidence="13 15" key="2">
    <citation type="submission" date="2016-10" db="EMBL/GenBank/DDBJ databases">
        <authorList>
            <person name="Varghese N."/>
            <person name="Submissions S."/>
        </authorList>
    </citation>
    <scope>NUCLEOTIDE SEQUENCE [LARGE SCALE GENOMIC DNA]</scope>
    <source>
        <strain evidence="13 15">DSM 22150</strain>
    </source>
</reference>
<feature type="transmembrane region" description="Helical" evidence="10">
    <location>
        <begin position="846"/>
        <end position="866"/>
    </location>
</feature>
<dbReference type="Gene3D" id="2.70.150.10">
    <property type="entry name" value="Calcium-transporting ATPase, cytoplasmic transduction domain A"/>
    <property type="match status" value="1"/>
</dbReference>
<name>A0A143Z8B7_9LACT</name>
<dbReference type="InterPro" id="IPR023299">
    <property type="entry name" value="ATPase_P-typ_cyto_dom_N"/>
</dbReference>
<reference evidence="12 14" key="1">
    <citation type="submission" date="2016-02" db="EMBL/GenBank/DDBJ databases">
        <authorList>
            <person name="Wen L."/>
            <person name="He K."/>
            <person name="Yang H."/>
        </authorList>
    </citation>
    <scope>NUCLEOTIDE SEQUENCE [LARGE SCALE GENOMIC DNA]</scope>
    <source>
        <strain evidence="12">Trichococcus_R210</strain>
    </source>
</reference>
<dbReference type="PROSITE" id="PS00154">
    <property type="entry name" value="ATPASE_E1_E2"/>
    <property type="match status" value="1"/>
</dbReference>
<dbReference type="InterPro" id="IPR008250">
    <property type="entry name" value="ATPase_P-typ_transduc_dom_A_sf"/>
</dbReference>
<dbReference type="Pfam" id="PF08282">
    <property type="entry name" value="Hydrolase_3"/>
    <property type="match status" value="1"/>
</dbReference>
<dbReference type="SFLD" id="SFLDF00027">
    <property type="entry name" value="p-type_atpase"/>
    <property type="match status" value="1"/>
</dbReference>
<dbReference type="FunFam" id="3.40.50.1000:FF:000028">
    <property type="entry name" value="Calcium-transporting P-type ATPase, putative"/>
    <property type="match status" value="1"/>
</dbReference>
<evidence type="ECO:0000313" key="12">
    <source>
        <dbReference type="EMBL" id="CZR08243.1"/>
    </source>
</evidence>
<keyword evidence="5" id="KW-0067">ATP-binding</keyword>
<evidence type="ECO:0000256" key="1">
    <source>
        <dbReference type="ARBA" id="ARBA00004141"/>
    </source>
</evidence>
<accession>A0A143Z8B7</accession>
<evidence type="ECO:0000313" key="13">
    <source>
        <dbReference type="EMBL" id="SEJ75788.1"/>
    </source>
</evidence>
<dbReference type="NCBIfam" id="TIGR01494">
    <property type="entry name" value="ATPase_P-type"/>
    <property type="match status" value="2"/>
</dbReference>
<evidence type="ECO:0000256" key="2">
    <source>
        <dbReference type="ARBA" id="ARBA00005675"/>
    </source>
</evidence>
<dbReference type="SUPFAM" id="SSF81660">
    <property type="entry name" value="Metal cation-transporting ATPase, ATP-binding domain N"/>
    <property type="match status" value="1"/>
</dbReference>
<keyword evidence="15" id="KW-1185">Reference proteome</keyword>
<keyword evidence="8 10" id="KW-0472">Membrane</keyword>
<evidence type="ECO:0000259" key="11">
    <source>
        <dbReference type="SMART" id="SM00831"/>
    </source>
</evidence>
<dbReference type="Gene3D" id="1.20.1110.10">
    <property type="entry name" value="Calcium-transporting ATPase, transmembrane domain"/>
    <property type="match status" value="1"/>
</dbReference>
<dbReference type="SFLD" id="SFLDG00002">
    <property type="entry name" value="C1.7:_P-type_atpase_like"/>
    <property type="match status" value="1"/>
</dbReference>
<evidence type="ECO:0000256" key="7">
    <source>
        <dbReference type="ARBA" id="ARBA00022989"/>
    </source>
</evidence>
<evidence type="ECO:0000256" key="6">
    <source>
        <dbReference type="ARBA" id="ARBA00022967"/>
    </source>
</evidence>
<evidence type="ECO:0000256" key="3">
    <source>
        <dbReference type="ARBA" id="ARBA00022692"/>
    </source>
</evidence>
<dbReference type="SUPFAM" id="SSF81665">
    <property type="entry name" value="Calcium ATPase, transmembrane domain M"/>
    <property type="match status" value="1"/>
</dbReference>
<dbReference type="PRINTS" id="PR00119">
    <property type="entry name" value="CATATPASE"/>
</dbReference>
<dbReference type="InterPro" id="IPR059000">
    <property type="entry name" value="ATPase_P-type_domA"/>
</dbReference>
<proteinExistence type="inferred from homology"/>
<dbReference type="InterPro" id="IPR006068">
    <property type="entry name" value="ATPase_P-typ_cation-transptr_C"/>
</dbReference>
<dbReference type="EMBL" id="FNYT01000025">
    <property type="protein sequence ID" value="SEJ75788.1"/>
    <property type="molecule type" value="Genomic_DNA"/>
</dbReference>
<dbReference type="SMART" id="SM00831">
    <property type="entry name" value="Cation_ATPase_N"/>
    <property type="match status" value="1"/>
</dbReference>
<keyword evidence="4" id="KW-0547">Nucleotide-binding</keyword>
<dbReference type="InterPro" id="IPR036412">
    <property type="entry name" value="HAD-like_sf"/>
</dbReference>
<feature type="transmembrane region" description="Helical" evidence="10">
    <location>
        <begin position="83"/>
        <end position="102"/>
    </location>
</feature>
<dbReference type="GO" id="GO:0016887">
    <property type="term" value="F:ATP hydrolysis activity"/>
    <property type="evidence" value="ECO:0007669"/>
    <property type="project" value="InterPro"/>
</dbReference>
<feature type="transmembrane region" description="Helical" evidence="10">
    <location>
        <begin position="707"/>
        <end position="728"/>
    </location>
</feature>
<protein>
    <submittedName>
        <fullName evidence="12">P-type atpase phosphorylation site</fullName>
    </submittedName>
    <submittedName>
        <fullName evidence="13">Plasma-membrane calcium-translocating P-type ATPase</fullName>
    </submittedName>
</protein>
<dbReference type="SUPFAM" id="SSF81653">
    <property type="entry name" value="Calcium ATPase, transduction domain A"/>
    <property type="match status" value="1"/>
</dbReference>
<keyword evidence="3 10" id="KW-0812">Transmembrane</keyword>
<keyword evidence="6" id="KW-1278">Translocase</keyword>
<keyword evidence="7 10" id="KW-1133">Transmembrane helix</keyword>
<dbReference type="EMBL" id="FJNB01000024">
    <property type="protein sequence ID" value="CZR08243.1"/>
    <property type="molecule type" value="Genomic_DNA"/>
</dbReference>
<dbReference type="PANTHER" id="PTHR42861">
    <property type="entry name" value="CALCIUM-TRANSPORTING ATPASE"/>
    <property type="match status" value="1"/>
</dbReference>
<dbReference type="InterPro" id="IPR001757">
    <property type="entry name" value="P_typ_ATPase"/>
</dbReference>
<feature type="transmembrane region" description="Helical" evidence="10">
    <location>
        <begin position="775"/>
        <end position="801"/>
    </location>
</feature>
<sequence length="907" mass="96959">MENERISTKTMEAKQNGGHPHKNKPERTSLAAYQKSLETIFAETGSTRAGLDERSVESRQAEHGFNELESKDRDSVLKLFVETFKDAMVMVLVAVAAIQMVMGHAAESLIIFAVLMINAIVSVIQTRKAEGSLDALKSLSAPMAKVRRGGARLTVPARELVVGDIVSLDAGDYVPADGRLIEAGSLKVDEGMLTGESIPADKEVKDIDGAVPVGDRANMLHSGTLAVYGRGEFIVTGIANETEIGKVANLLENALAKQTPLQKNLEQFSKKLGVGILGLSGLIFGIQLVRMMGEGATDMGAGMLSAFMFAVAVAVAAIPEALQSIVTIVLSIGTKKMAKQNAIIRKLPAVETLGSTSIIATDKTGTLTQNKMTIVDHYLANGQSGTFNDQPGTWTFDEQRLMQIAVLTNDASISKDGQGLGDPTEVAMVAFSNKMNQPFGELREAYAREAELPFDSERKLMSTVHTIDGERLLLTKGGPDVVFGRSSKILMAGEVLPLTKERLAKIKEQNEHFSDQALRVLAFAYRPIEENEALDFQAEHDLILVGLLAMIDPPREAVYGAVAEAKKAGIKTVMITGDHKTTARAIARDIGIAAEDDLALTGQELDNLSDRELAGILERVSVYARVSPENKIRIVRAWQSKGHVTAMTGDGVNDAPALKQADIGIAMGSGTDVAKEAAAMVLADDNFVSIVSAVGVGRNVYDNIKKAVAYLFSGNLGAIIAIIAALLMDWVNPFTALQLLFINLVNDSIPAIALGMEKGEPDVMSRKPRDPNEGIFSGDTLISVIYRGVLIGAAVILSQFIGRGYSAEMSVAMAFSTLIIARTLQTFPARSNSQTAIGAGFFANKYVLYAVAFCSILYAVTLLPAVRGIFSIPADFGLAQFGMAAGLALTAVALMEATKLILKRARK</sequence>
<dbReference type="Proteomes" id="UP000199280">
    <property type="component" value="Unassembled WGS sequence"/>
</dbReference>
<dbReference type="GO" id="GO:0016020">
    <property type="term" value="C:membrane"/>
    <property type="evidence" value="ECO:0007669"/>
    <property type="project" value="UniProtKB-SubCell"/>
</dbReference>
<dbReference type="GO" id="GO:0005524">
    <property type="term" value="F:ATP binding"/>
    <property type="evidence" value="ECO:0007669"/>
    <property type="project" value="UniProtKB-KW"/>
</dbReference>
<dbReference type="Pfam" id="PF00689">
    <property type="entry name" value="Cation_ATPase_C"/>
    <property type="match status" value="1"/>
</dbReference>
<gene>
    <name evidence="13" type="ORF">SAMN05216375_12516</name>
    <name evidence="12" type="ORF">TR210_2549</name>
</gene>
<dbReference type="PRINTS" id="PR00120">
    <property type="entry name" value="HATPASE"/>
</dbReference>
<evidence type="ECO:0000256" key="5">
    <source>
        <dbReference type="ARBA" id="ARBA00022840"/>
    </source>
</evidence>
<feature type="transmembrane region" description="Helical" evidence="10">
    <location>
        <begin position="878"/>
        <end position="902"/>
    </location>
</feature>
<dbReference type="AlphaFoldDB" id="A0A143Z8B7"/>
<dbReference type="Pfam" id="PF00690">
    <property type="entry name" value="Cation_ATPase_N"/>
    <property type="match status" value="1"/>
</dbReference>
<evidence type="ECO:0000256" key="4">
    <source>
        <dbReference type="ARBA" id="ARBA00022741"/>
    </source>
</evidence>
<dbReference type="InterPro" id="IPR023298">
    <property type="entry name" value="ATPase_P-typ_TM_dom_sf"/>
</dbReference>
<feature type="region of interest" description="Disordered" evidence="9">
    <location>
        <begin position="1"/>
        <end position="26"/>
    </location>
</feature>
<dbReference type="SUPFAM" id="SSF56784">
    <property type="entry name" value="HAD-like"/>
    <property type="match status" value="1"/>
</dbReference>
<evidence type="ECO:0000313" key="15">
    <source>
        <dbReference type="Proteomes" id="UP000199280"/>
    </source>
</evidence>
<dbReference type="Proteomes" id="UP000076878">
    <property type="component" value="Unassembled WGS sequence"/>
</dbReference>
<dbReference type="Pfam" id="PF00122">
    <property type="entry name" value="E1-E2_ATPase"/>
    <property type="match status" value="1"/>
</dbReference>
<feature type="transmembrane region" description="Helical" evidence="10">
    <location>
        <begin position="304"/>
        <end position="330"/>
    </location>
</feature>
<dbReference type="Gene3D" id="3.40.1110.10">
    <property type="entry name" value="Calcium-transporting ATPase, cytoplasmic domain N"/>
    <property type="match status" value="1"/>
</dbReference>